<dbReference type="InterPro" id="IPR036388">
    <property type="entry name" value="WH-like_DNA-bd_sf"/>
</dbReference>
<dbReference type="Gene3D" id="1.10.10.10">
    <property type="entry name" value="Winged helix-like DNA-binding domain superfamily/Winged helix DNA-binding domain"/>
    <property type="match status" value="1"/>
</dbReference>
<evidence type="ECO:0000259" key="2">
    <source>
        <dbReference type="Pfam" id="PF02481"/>
    </source>
</evidence>
<dbReference type="OrthoDB" id="9785707at2"/>
<dbReference type="Pfam" id="PF17782">
    <property type="entry name" value="WHD_DprA"/>
    <property type="match status" value="1"/>
</dbReference>
<comment type="similarity">
    <text evidence="1">Belongs to the DprA/Smf family.</text>
</comment>
<dbReference type="SUPFAM" id="SSF102405">
    <property type="entry name" value="MCP/YpsA-like"/>
    <property type="match status" value="1"/>
</dbReference>
<dbReference type="PANTHER" id="PTHR43022">
    <property type="entry name" value="PROTEIN SMF"/>
    <property type="match status" value="1"/>
</dbReference>
<name>A0A5S3VFI2_9GAMM</name>
<dbReference type="InterPro" id="IPR003488">
    <property type="entry name" value="DprA"/>
</dbReference>
<dbReference type="NCBIfam" id="TIGR00732">
    <property type="entry name" value="dprA"/>
    <property type="match status" value="1"/>
</dbReference>
<proteinExistence type="inferred from homology"/>
<dbReference type="RefSeq" id="WP_138589470.1">
    <property type="nucleotide sequence ID" value="NZ_PNBX01000001.1"/>
</dbReference>
<dbReference type="AlphaFoldDB" id="A0A5S3VFI2"/>
<dbReference type="InterPro" id="IPR041614">
    <property type="entry name" value="DprA_WH"/>
</dbReference>
<evidence type="ECO:0000313" key="4">
    <source>
        <dbReference type="EMBL" id="TMO70737.1"/>
    </source>
</evidence>
<feature type="domain" description="DprA winged helix" evidence="3">
    <location>
        <begin position="301"/>
        <end position="353"/>
    </location>
</feature>
<evidence type="ECO:0000256" key="1">
    <source>
        <dbReference type="ARBA" id="ARBA00006525"/>
    </source>
</evidence>
<reference evidence="4 5" key="1">
    <citation type="submission" date="2018-01" db="EMBL/GenBank/DDBJ databases">
        <authorList>
            <person name="Paulsen S."/>
            <person name="Gram L.K."/>
        </authorList>
    </citation>
    <scope>NUCLEOTIDE SEQUENCE [LARGE SCALE GENOMIC DNA]</scope>
    <source>
        <strain evidence="4 5">S3790</strain>
    </source>
</reference>
<sequence>MSQLSLSRCMALYLCKGLGLASIKALMDKIDLNSLFGATTKELQRLGLNDPIVTQLTNINWQYVDEVIQRCANLSITIVSYFDNHYPVQLKQISTAPLLLFCKGNIDLLMRPQIAIVGSRSATPTGLEIASEFAYQLIQSGLVVTSGLARGIDGAAHKGALANTGETIAVLGTGADVIYPKRHHLLYQKIAERGLIVSEFLPGVLANACNFPRRNRIISGLALGVVLVEAEIKSGSLITARYALEQDREVFAIPGSIKNPLSQGCHFLLKQGAKLTEHVSDILEEVSFLSENSLYTIESMAENEAPQEDCPVLESLGFEVTSVDTLTQRTQWPVEQVVARLLDLELEDKVERVLNGYIKLARG</sequence>
<dbReference type="InterPro" id="IPR057666">
    <property type="entry name" value="DrpA_SLOG"/>
</dbReference>
<comment type="caution">
    <text evidence="4">The sequence shown here is derived from an EMBL/GenBank/DDBJ whole genome shotgun (WGS) entry which is preliminary data.</text>
</comment>
<dbReference type="Proteomes" id="UP000307217">
    <property type="component" value="Unassembled WGS sequence"/>
</dbReference>
<organism evidence="4 5">
    <name type="scientific">Pseudoalteromonas aurantia</name>
    <dbReference type="NCBI Taxonomy" id="43654"/>
    <lineage>
        <taxon>Bacteria</taxon>
        <taxon>Pseudomonadati</taxon>
        <taxon>Pseudomonadota</taxon>
        <taxon>Gammaproteobacteria</taxon>
        <taxon>Alteromonadales</taxon>
        <taxon>Pseudoalteromonadaceae</taxon>
        <taxon>Pseudoalteromonas</taxon>
    </lineage>
</organism>
<gene>
    <name evidence="4" type="primary">dprA</name>
    <name evidence="4" type="ORF">CWC19_00390</name>
</gene>
<evidence type="ECO:0000259" key="3">
    <source>
        <dbReference type="Pfam" id="PF17782"/>
    </source>
</evidence>
<dbReference type="Gene3D" id="3.40.50.450">
    <property type="match status" value="1"/>
</dbReference>
<feature type="domain" description="Smf/DprA SLOG" evidence="2">
    <location>
        <begin position="78"/>
        <end position="286"/>
    </location>
</feature>
<accession>A0A5S3VFI2</accession>
<dbReference type="EMBL" id="PNBX01000001">
    <property type="protein sequence ID" value="TMO70737.1"/>
    <property type="molecule type" value="Genomic_DNA"/>
</dbReference>
<dbReference type="Pfam" id="PF02481">
    <property type="entry name" value="DNA_processg_A"/>
    <property type="match status" value="1"/>
</dbReference>
<dbReference type="PANTHER" id="PTHR43022:SF1">
    <property type="entry name" value="PROTEIN SMF"/>
    <property type="match status" value="1"/>
</dbReference>
<protein>
    <submittedName>
        <fullName evidence="4">DNA-protecting protein DprA</fullName>
    </submittedName>
</protein>
<reference evidence="5" key="2">
    <citation type="submission" date="2019-06" db="EMBL/GenBank/DDBJ databases">
        <title>Co-occurence of chitin degradation, pigmentation and bioactivity in marine Pseudoalteromonas.</title>
        <authorList>
            <person name="Sonnenschein E.C."/>
            <person name="Bech P.K."/>
        </authorList>
    </citation>
    <scope>NUCLEOTIDE SEQUENCE [LARGE SCALE GENOMIC DNA]</scope>
    <source>
        <strain evidence="5">S3790</strain>
    </source>
</reference>
<dbReference type="GO" id="GO:0009294">
    <property type="term" value="P:DNA-mediated transformation"/>
    <property type="evidence" value="ECO:0007669"/>
    <property type="project" value="InterPro"/>
</dbReference>
<evidence type="ECO:0000313" key="5">
    <source>
        <dbReference type="Proteomes" id="UP000307217"/>
    </source>
</evidence>